<feature type="region of interest" description="Disordered" evidence="5">
    <location>
        <begin position="598"/>
        <end position="624"/>
    </location>
</feature>
<proteinExistence type="inferred from homology"/>
<dbReference type="GO" id="GO:0005324">
    <property type="term" value="F:long-chain fatty acid transmembrane transporter activity"/>
    <property type="evidence" value="ECO:0007669"/>
    <property type="project" value="TreeGrafter"/>
</dbReference>
<dbReference type="RefSeq" id="WP_116347445.1">
    <property type="nucleotide sequence ID" value="NZ_NFZW01000002.1"/>
</dbReference>
<organism evidence="8 9">
    <name type="scientific">Alkalilimnicola ehrlichii</name>
    <dbReference type="NCBI Taxonomy" id="351052"/>
    <lineage>
        <taxon>Bacteria</taxon>
        <taxon>Pseudomonadati</taxon>
        <taxon>Pseudomonadota</taxon>
        <taxon>Gammaproteobacteria</taxon>
        <taxon>Chromatiales</taxon>
        <taxon>Ectothiorhodospiraceae</taxon>
        <taxon>Alkalilimnicola</taxon>
    </lineage>
</organism>
<evidence type="ECO:0000256" key="1">
    <source>
        <dbReference type="ARBA" id="ARBA00006432"/>
    </source>
</evidence>
<evidence type="ECO:0000256" key="3">
    <source>
        <dbReference type="ARBA" id="ARBA00022741"/>
    </source>
</evidence>
<feature type="domain" description="AMP-binding enzyme C-terminal" evidence="7">
    <location>
        <begin position="480"/>
        <end position="556"/>
    </location>
</feature>
<feature type="domain" description="AMP-dependent synthetase/ligase" evidence="6">
    <location>
        <begin position="48"/>
        <end position="396"/>
    </location>
</feature>
<dbReference type="GO" id="GO:0005886">
    <property type="term" value="C:plasma membrane"/>
    <property type="evidence" value="ECO:0007669"/>
    <property type="project" value="TreeGrafter"/>
</dbReference>
<dbReference type="GO" id="GO:0044539">
    <property type="term" value="P:long-chain fatty acid import into cell"/>
    <property type="evidence" value="ECO:0007669"/>
    <property type="project" value="TreeGrafter"/>
</dbReference>
<evidence type="ECO:0008006" key="10">
    <source>
        <dbReference type="Google" id="ProtNLM"/>
    </source>
</evidence>
<sequence length="624" mass="68390">MPAKQRVGVGELLRGALDIVPRLPTANKGLVNMALIRPEQKKSIGRLLEQQAAKRPAAPALVDRRHRLSYGELNQQANRIARLLHDGGIRRGQRVGLLFENRIELLVGVAAAVKLGAVAALFNYNQRGDTLAHSLDVSAPRALIVGNECRDAFASIEPKLTAKLREKAFWVADGDDDRPIEGLRSLADTSRAYSPANLAETADVTTSDAAFHVFTSGTTGLPKAAVMSHGRWLKGMYGVGLASLRMSPKDIFYCPLPLYHNNAITLSWGAALGSGACLAISRKFSATHFWDEVARFDATAFCYIGELCRYLLNQPASAKERSHRVRVALGNGLRPELWARFRERFGIRHINEFYGASECNLLFTNAFNIDQSCGFTPLSYRVVAYDPDTEKPLRENGRLKRLGTGQIGLLLTKITKRAPFDGYTSEAASERKLIRDAFKAGDCWFNTGDLVRPMGFKHVQFVDRLGDTFRWKGENVATTEVEQALASYPPIAAAAVYGVEVPGHEGRAGMAAITLASDTDFAPARLAGHLNGRLPNYAVPVFLRVRAALETTSTFKVSKVTLKREGFSPHAIQDRLYVLDNTSGSYVPLTKEKYQQLGYGRPPTGASHTLSTLSGTPHEHDTTA</sequence>
<dbReference type="Pfam" id="PF00501">
    <property type="entry name" value="AMP-binding"/>
    <property type="match status" value="1"/>
</dbReference>
<dbReference type="PANTHER" id="PTHR43107:SF15">
    <property type="entry name" value="FATTY ACID TRANSPORT PROTEIN 3, ISOFORM A"/>
    <property type="match status" value="1"/>
</dbReference>
<evidence type="ECO:0000259" key="7">
    <source>
        <dbReference type="Pfam" id="PF13193"/>
    </source>
</evidence>
<feature type="compositionally biased region" description="Polar residues" evidence="5">
    <location>
        <begin position="606"/>
        <end position="615"/>
    </location>
</feature>
<evidence type="ECO:0000259" key="6">
    <source>
        <dbReference type="Pfam" id="PF00501"/>
    </source>
</evidence>
<evidence type="ECO:0000256" key="5">
    <source>
        <dbReference type="SAM" id="MobiDB-lite"/>
    </source>
</evidence>
<dbReference type="AlphaFoldDB" id="A0A3E0X3C8"/>
<dbReference type="SUPFAM" id="SSF56801">
    <property type="entry name" value="Acetyl-CoA synthetase-like"/>
    <property type="match status" value="1"/>
</dbReference>
<gene>
    <name evidence="8" type="ORF">CAL65_03395</name>
</gene>
<dbReference type="InterPro" id="IPR045851">
    <property type="entry name" value="AMP-bd_C_sf"/>
</dbReference>
<accession>A0A3E0X3C8</accession>
<dbReference type="PANTHER" id="PTHR43107">
    <property type="entry name" value="LONG-CHAIN FATTY ACID TRANSPORT PROTEIN"/>
    <property type="match status" value="1"/>
</dbReference>
<dbReference type="InterPro" id="IPR025110">
    <property type="entry name" value="AMP-bd_C"/>
</dbReference>
<comment type="similarity">
    <text evidence="1">Belongs to the ATP-dependent AMP-binding enzyme family.</text>
</comment>
<evidence type="ECO:0000313" key="9">
    <source>
        <dbReference type="Proteomes" id="UP000256763"/>
    </source>
</evidence>
<dbReference type="GO" id="GO:0005524">
    <property type="term" value="F:ATP binding"/>
    <property type="evidence" value="ECO:0007669"/>
    <property type="project" value="UniProtKB-KW"/>
</dbReference>
<reference evidence="9" key="1">
    <citation type="submission" date="2017-05" db="EMBL/GenBank/DDBJ databases">
        <authorList>
            <person name="Sharma S."/>
            <person name="Sidhu C."/>
            <person name="Pinnaka A.K."/>
        </authorList>
    </citation>
    <scope>NUCLEOTIDE SEQUENCE [LARGE SCALE GENOMIC DNA]</scope>
    <source>
        <strain evidence="9">AK93</strain>
    </source>
</reference>
<comment type="caution">
    <text evidence="8">The sequence shown here is derived from an EMBL/GenBank/DDBJ whole genome shotgun (WGS) entry which is preliminary data.</text>
</comment>
<dbReference type="EMBL" id="NFZW01000002">
    <property type="protein sequence ID" value="RFA38956.1"/>
    <property type="molecule type" value="Genomic_DNA"/>
</dbReference>
<dbReference type="InterPro" id="IPR000873">
    <property type="entry name" value="AMP-dep_synth/lig_dom"/>
</dbReference>
<evidence type="ECO:0000313" key="8">
    <source>
        <dbReference type="EMBL" id="RFA38956.1"/>
    </source>
</evidence>
<dbReference type="Proteomes" id="UP000256763">
    <property type="component" value="Unassembled WGS sequence"/>
</dbReference>
<keyword evidence="2" id="KW-0436">Ligase</keyword>
<keyword evidence="9" id="KW-1185">Reference proteome</keyword>
<name>A0A3E0X3C8_9GAMM</name>
<dbReference type="NCBIfam" id="NF006134">
    <property type="entry name" value="PRK08279.1"/>
    <property type="match status" value="1"/>
</dbReference>
<evidence type="ECO:0000256" key="4">
    <source>
        <dbReference type="ARBA" id="ARBA00022840"/>
    </source>
</evidence>
<dbReference type="FunFam" id="3.30.300.30:FF:000002">
    <property type="entry name" value="Long-chain fatty acid transport protein 1"/>
    <property type="match status" value="1"/>
</dbReference>
<dbReference type="Gene3D" id="3.40.50.12780">
    <property type="entry name" value="N-terminal domain of ligase-like"/>
    <property type="match status" value="1"/>
</dbReference>
<dbReference type="Pfam" id="PF13193">
    <property type="entry name" value="AMP-binding_C"/>
    <property type="match status" value="1"/>
</dbReference>
<keyword evidence="4" id="KW-0067">ATP-binding</keyword>
<dbReference type="Gene3D" id="3.30.300.30">
    <property type="match status" value="1"/>
</dbReference>
<protein>
    <recommendedName>
        <fullName evidence="10">Long-chain-acyl-CoA synthetase</fullName>
    </recommendedName>
</protein>
<evidence type="ECO:0000256" key="2">
    <source>
        <dbReference type="ARBA" id="ARBA00022598"/>
    </source>
</evidence>
<keyword evidence="3" id="KW-0547">Nucleotide-binding</keyword>
<dbReference type="GO" id="GO:0004467">
    <property type="term" value="F:long-chain fatty acid-CoA ligase activity"/>
    <property type="evidence" value="ECO:0007669"/>
    <property type="project" value="TreeGrafter"/>
</dbReference>
<dbReference type="InterPro" id="IPR042099">
    <property type="entry name" value="ANL_N_sf"/>
</dbReference>